<dbReference type="InParanoid" id="A0A077ZRT0"/>
<dbReference type="CDD" id="cd01991">
    <property type="entry name" value="Asn_synthase_B_C"/>
    <property type="match status" value="1"/>
</dbReference>
<evidence type="ECO:0000256" key="1">
    <source>
        <dbReference type="ARBA" id="ARBA00022605"/>
    </source>
</evidence>
<dbReference type="PANTHER" id="PTHR45937">
    <property type="entry name" value="ASPARAGINE SYNTHETASE DOMAIN-CONTAINING PROTEIN 1"/>
    <property type="match status" value="1"/>
</dbReference>
<organism evidence="5 6">
    <name type="scientific">Stylonychia lemnae</name>
    <name type="common">Ciliate</name>
    <dbReference type="NCBI Taxonomy" id="5949"/>
    <lineage>
        <taxon>Eukaryota</taxon>
        <taxon>Sar</taxon>
        <taxon>Alveolata</taxon>
        <taxon>Ciliophora</taxon>
        <taxon>Intramacronucleata</taxon>
        <taxon>Spirotrichea</taxon>
        <taxon>Stichotrichia</taxon>
        <taxon>Sporadotrichida</taxon>
        <taxon>Oxytrichidae</taxon>
        <taxon>Stylonychinae</taxon>
        <taxon>Stylonychia</taxon>
    </lineage>
</organism>
<evidence type="ECO:0000313" key="6">
    <source>
        <dbReference type="Proteomes" id="UP000039865"/>
    </source>
</evidence>
<dbReference type="OrthoDB" id="10252281at2759"/>
<sequence length="553" mass="63879">MMLYNGEVFYLNSDQIKGDYQFINQEQIKAFDSQFRNDGIQLFEILNHASNQFAKIKLDNDQVTIKCYLDEIMSVMREVFENSDMSFAFLDKINDVMIIYRDIFGKRSLIIDYDEKLQSLMLSSSLLEESTSCFEVPSNSYLAILTDGTLLFKRFDEIPSQIRFKKPYQAIQNQNQDLEHIEQLQNIKQLLIDSVKYRVQNIPNIAFKKEEEFKSIDEAIFTDADNRPQVAVMFSGGLDSTLIGALLAEVTDRDVIIDLVNVSFDAETSADRITAIFSYFEIKRMICADYTKADIQSNETLIQSLIAPKNSHMDFNIACALHFASKCEGYLFNDTYFESEHFDSITKKISKCQDDKQSQNLSELKKTDSKAKSYDFGLISQVVQKVDPKLYRLEDQWIKSSSKVVFSGLGADEVFGGYARYKTAVERGGIQEMENEMSMDLDRIWHRNMGRDDRAISYNGKEARFPFLDTSLMRYLRDNVDTKDLCDFSDFRGQGDKKMLREVAYQCFGFHFASKFEKRAIQFGTKIAKQTNIMKFGSNRKANGKAQYQKKNK</sequence>
<evidence type="ECO:0000256" key="3">
    <source>
        <dbReference type="ARBA" id="ARBA00022962"/>
    </source>
</evidence>
<dbReference type="InterPro" id="IPR051857">
    <property type="entry name" value="Asn_synthetase_domain"/>
</dbReference>
<dbReference type="Pfam" id="PF00733">
    <property type="entry name" value="Asn_synthase"/>
    <property type="match status" value="2"/>
</dbReference>
<keyword evidence="1" id="KW-0028">Amino-acid biosynthesis</keyword>
<dbReference type="Gene3D" id="3.40.50.620">
    <property type="entry name" value="HUPs"/>
    <property type="match status" value="1"/>
</dbReference>
<proteinExistence type="predicted"/>
<dbReference type="Proteomes" id="UP000039865">
    <property type="component" value="Unassembled WGS sequence"/>
</dbReference>
<evidence type="ECO:0000259" key="4">
    <source>
        <dbReference type="Pfam" id="PF00733"/>
    </source>
</evidence>
<keyword evidence="2" id="KW-0061">Asparagine biosynthesis</keyword>
<reference evidence="5 6" key="1">
    <citation type="submission" date="2014-06" db="EMBL/GenBank/DDBJ databases">
        <authorList>
            <person name="Swart Estienne"/>
        </authorList>
    </citation>
    <scope>NUCLEOTIDE SEQUENCE [LARGE SCALE GENOMIC DNA]</scope>
    <source>
        <strain evidence="5 6">130c</strain>
    </source>
</reference>
<dbReference type="SUPFAM" id="SSF52402">
    <property type="entry name" value="Adenine nucleotide alpha hydrolases-like"/>
    <property type="match status" value="1"/>
</dbReference>
<dbReference type="AlphaFoldDB" id="A0A077ZRT0"/>
<dbReference type="GO" id="GO:0004066">
    <property type="term" value="F:asparagine synthase (glutamine-hydrolyzing) activity"/>
    <property type="evidence" value="ECO:0007669"/>
    <property type="project" value="InterPro"/>
</dbReference>
<dbReference type="InterPro" id="IPR014729">
    <property type="entry name" value="Rossmann-like_a/b/a_fold"/>
</dbReference>
<dbReference type="PANTHER" id="PTHR45937:SF1">
    <property type="entry name" value="ASPARAGINE SYNTHETASE DOMAIN-CONTAINING PROTEIN 1"/>
    <property type="match status" value="1"/>
</dbReference>
<evidence type="ECO:0000313" key="5">
    <source>
        <dbReference type="EMBL" id="CDW72582.1"/>
    </source>
</evidence>
<keyword evidence="3" id="KW-0315">Glutamine amidotransferase</keyword>
<dbReference type="InterPro" id="IPR001962">
    <property type="entry name" value="Asn_synthase"/>
</dbReference>
<gene>
    <name evidence="5" type="primary">Contig11313.g12089</name>
    <name evidence="5" type="ORF">STYLEM_1544</name>
</gene>
<feature type="domain" description="Asparagine synthetase" evidence="4">
    <location>
        <begin position="396"/>
        <end position="425"/>
    </location>
</feature>
<feature type="domain" description="Asparagine synthetase" evidence="4">
    <location>
        <begin position="430"/>
        <end position="506"/>
    </location>
</feature>
<dbReference type="GO" id="GO:0006529">
    <property type="term" value="P:asparagine biosynthetic process"/>
    <property type="evidence" value="ECO:0007669"/>
    <property type="project" value="UniProtKB-KW"/>
</dbReference>
<protein>
    <submittedName>
        <fullName evidence="5">Asparagine synthetase domain-containing protein 1-like</fullName>
    </submittedName>
</protein>
<name>A0A077ZRT0_STYLE</name>
<evidence type="ECO:0000256" key="2">
    <source>
        <dbReference type="ARBA" id="ARBA00022888"/>
    </source>
</evidence>
<dbReference type="EMBL" id="CCKQ01001465">
    <property type="protein sequence ID" value="CDW72582.1"/>
    <property type="molecule type" value="Genomic_DNA"/>
</dbReference>
<keyword evidence="6" id="KW-1185">Reference proteome</keyword>
<accession>A0A077ZRT0</accession>